<organism evidence="6">
    <name type="scientific">uncultured bacterium contig00064</name>
    <dbReference type="NCBI Taxonomy" id="1181547"/>
    <lineage>
        <taxon>Bacteria</taxon>
        <taxon>environmental samples</taxon>
    </lineage>
</organism>
<keyword evidence="4" id="KW-0067">ATP-binding</keyword>
<sequence>MGALFENSEIAESEDHEIMRERIGHWAIFSEKRRKIQTLRSLLSALKGKKSKIKALVFTGRGDEAGKILSQLQYHHVAAAGLFGKVNKKPQSGKERMEALDSFKKGKTEVLVSTDLAARGLDIADITHVIALDVPQECEQYIHRCGRTGRAGRRGIMVTIGDETQMRLLAAMEKKLKIRVMPKELYEGRVCVPEME</sequence>
<proteinExistence type="predicted"/>
<dbReference type="InterPro" id="IPR001650">
    <property type="entry name" value="Helicase_C-like"/>
</dbReference>
<dbReference type="Pfam" id="PF00271">
    <property type="entry name" value="Helicase_C"/>
    <property type="match status" value="1"/>
</dbReference>
<keyword evidence="1" id="KW-0547">Nucleotide-binding</keyword>
<protein>
    <submittedName>
        <fullName evidence="6">DEAD/DEAH box helicase domain protein</fullName>
    </submittedName>
</protein>
<dbReference type="PANTHER" id="PTHR47963">
    <property type="entry name" value="DEAD-BOX ATP-DEPENDENT RNA HELICASE 47, MITOCHONDRIAL"/>
    <property type="match status" value="1"/>
</dbReference>
<evidence type="ECO:0000256" key="2">
    <source>
        <dbReference type="ARBA" id="ARBA00022801"/>
    </source>
</evidence>
<evidence type="ECO:0000256" key="3">
    <source>
        <dbReference type="ARBA" id="ARBA00022806"/>
    </source>
</evidence>
<dbReference type="PANTHER" id="PTHR47963:SF7">
    <property type="entry name" value="ATP-DEPENDENT RNA HELICASE YFML-RELATED"/>
    <property type="match status" value="1"/>
</dbReference>
<evidence type="ECO:0000256" key="1">
    <source>
        <dbReference type="ARBA" id="ARBA00022741"/>
    </source>
</evidence>
<dbReference type="SMART" id="SM00490">
    <property type="entry name" value="HELICc"/>
    <property type="match status" value="1"/>
</dbReference>
<dbReference type="Gene3D" id="3.40.50.300">
    <property type="entry name" value="P-loop containing nucleotide triphosphate hydrolases"/>
    <property type="match status" value="1"/>
</dbReference>
<dbReference type="PROSITE" id="PS51194">
    <property type="entry name" value="HELICASE_CTER"/>
    <property type="match status" value="1"/>
</dbReference>
<name>A0A806JZK5_9BACT</name>
<dbReference type="GO" id="GO:0003724">
    <property type="term" value="F:RNA helicase activity"/>
    <property type="evidence" value="ECO:0007669"/>
    <property type="project" value="TreeGrafter"/>
</dbReference>
<dbReference type="InterPro" id="IPR027417">
    <property type="entry name" value="P-loop_NTPase"/>
</dbReference>
<dbReference type="GO" id="GO:0033592">
    <property type="term" value="F:RNA strand annealing activity"/>
    <property type="evidence" value="ECO:0007669"/>
    <property type="project" value="TreeGrafter"/>
</dbReference>
<accession>A0A806JZK5</accession>
<dbReference type="AlphaFoldDB" id="A0A806JZK5"/>
<dbReference type="SUPFAM" id="SSF52540">
    <property type="entry name" value="P-loop containing nucleoside triphosphate hydrolases"/>
    <property type="match status" value="1"/>
</dbReference>
<evidence type="ECO:0000256" key="4">
    <source>
        <dbReference type="ARBA" id="ARBA00022840"/>
    </source>
</evidence>
<dbReference type="EMBL" id="JQ844205">
    <property type="protein sequence ID" value="AGS52676.1"/>
    <property type="molecule type" value="Genomic_DNA"/>
</dbReference>
<keyword evidence="2" id="KW-0378">Hydrolase</keyword>
<dbReference type="GO" id="GO:0005840">
    <property type="term" value="C:ribosome"/>
    <property type="evidence" value="ECO:0007669"/>
    <property type="project" value="TreeGrafter"/>
</dbReference>
<feature type="domain" description="Helicase C-terminal" evidence="5">
    <location>
        <begin position="38"/>
        <end position="191"/>
    </location>
</feature>
<dbReference type="GO" id="GO:0005524">
    <property type="term" value="F:ATP binding"/>
    <property type="evidence" value="ECO:0007669"/>
    <property type="project" value="UniProtKB-KW"/>
</dbReference>
<keyword evidence="3 6" id="KW-0347">Helicase</keyword>
<evidence type="ECO:0000259" key="5">
    <source>
        <dbReference type="PROSITE" id="PS51194"/>
    </source>
</evidence>
<evidence type="ECO:0000313" key="6">
    <source>
        <dbReference type="EMBL" id="AGS52676.1"/>
    </source>
</evidence>
<dbReference type="GO" id="GO:0005829">
    <property type="term" value="C:cytosol"/>
    <property type="evidence" value="ECO:0007669"/>
    <property type="project" value="TreeGrafter"/>
</dbReference>
<reference evidence="6" key="1">
    <citation type="submission" date="2012-03" db="EMBL/GenBank/DDBJ databases">
        <title>Functional metagenomics reveals considerable lignocellulase gene clusters in the gut microbiome of a wood-feeding higher termite.</title>
        <authorList>
            <person name="Liu N."/>
        </authorList>
    </citation>
    <scope>NUCLEOTIDE SEQUENCE</scope>
</reference>
<dbReference type="InterPro" id="IPR050547">
    <property type="entry name" value="DEAD_box_RNA_helicases"/>
</dbReference>
<dbReference type="GO" id="GO:0016787">
    <property type="term" value="F:hydrolase activity"/>
    <property type="evidence" value="ECO:0007669"/>
    <property type="project" value="UniProtKB-KW"/>
</dbReference>
<dbReference type="GO" id="GO:0009409">
    <property type="term" value="P:response to cold"/>
    <property type="evidence" value="ECO:0007669"/>
    <property type="project" value="TreeGrafter"/>
</dbReference>